<feature type="binding site" evidence="5">
    <location>
        <position position="102"/>
    </location>
    <ligand>
        <name>phosphate</name>
        <dbReference type="ChEBI" id="CHEBI:43474"/>
    </ligand>
</feature>
<evidence type="ECO:0000256" key="4">
    <source>
        <dbReference type="PIRNR" id="PIRNR002756"/>
    </source>
</evidence>
<organism evidence="9 10">
    <name type="scientific">Microlunatus kandeliicorticis</name>
    <dbReference type="NCBI Taxonomy" id="1759536"/>
    <lineage>
        <taxon>Bacteria</taxon>
        <taxon>Bacillati</taxon>
        <taxon>Actinomycetota</taxon>
        <taxon>Actinomycetes</taxon>
        <taxon>Propionibacteriales</taxon>
        <taxon>Propionibacteriaceae</taxon>
        <taxon>Microlunatus</taxon>
    </lineage>
</organism>
<evidence type="ECO:0000256" key="1">
    <source>
        <dbReference type="ARBA" id="ARBA00008725"/>
    </source>
</evidence>
<keyword evidence="7" id="KW-0732">Signal</keyword>
<dbReference type="PANTHER" id="PTHR42996">
    <property type="entry name" value="PHOSPHATE-BINDING PROTEIN PSTS"/>
    <property type="match status" value="1"/>
</dbReference>
<feature type="region of interest" description="Disordered" evidence="6">
    <location>
        <begin position="178"/>
        <end position="198"/>
    </location>
</feature>
<dbReference type="GO" id="GO:0042301">
    <property type="term" value="F:phosphate ion binding"/>
    <property type="evidence" value="ECO:0007669"/>
    <property type="project" value="InterPro"/>
</dbReference>
<dbReference type="InterPro" id="IPR024370">
    <property type="entry name" value="PBP_domain"/>
</dbReference>
<dbReference type="NCBIfam" id="TIGR00975">
    <property type="entry name" value="3a0107s03"/>
    <property type="match status" value="1"/>
</dbReference>
<dbReference type="SUPFAM" id="SSF53850">
    <property type="entry name" value="Periplasmic binding protein-like II"/>
    <property type="match status" value="1"/>
</dbReference>
<feature type="domain" description="PBP" evidence="8">
    <location>
        <begin position="41"/>
        <end position="337"/>
    </location>
</feature>
<dbReference type="PIRSF" id="PIRSF002756">
    <property type="entry name" value="PstS"/>
    <property type="match status" value="1"/>
</dbReference>
<evidence type="ECO:0000256" key="6">
    <source>
        <dbReference type="SAM" id="MobiDB-lite"/>
    </source>
</evidence>
<dbReference type="InterPro" id="IPR005673">
    <property type="entry name" value="ABC_phos-bd_PstS"/>
</dbReference>
<dbReference type="Gene3D" id="3.40.190.10">
    <property type="entry name" value="Periplasmic binding protein-like II"/>
    <property type="match status" value="2"/>
</dbReference>
<comment type="caution">
    <text evidence="9">The sequence shown here is derived from an EMBL/GenBank/DDBJ whole genome shotgun (WGS) entry which is preliminary data.</text>
</comment>
<keyword evidence="10" id="KW-1185">Reference proteome</keyword>
<accession>A0A7W3P7P5</accession>
<dbReference type="EMBL" id="JACGWT010000007">
    <property type="protein sequence ID" value="MBA8796200.1"/>
    <property type="molecule type" value="Genomic_DNA"/>
</dbReference>
<evidence type="ECO:0000313" key="9">
    <source>
        <dbReference type="EMBL" id="MBA8796200.1"/>
    </source>
</evidence>
<dbReference type="AlphaFoldDB" id="A0A7W3P7P5"/>
<evidence type="ECO:0000313" key="10">
    <source>
        <dbReference type="Proteomes" id="UP000523079"/>
    </source>
</evidence>
<dbReference type="Proteomes" id="UP000523079">
    <property type="component" value="Unassembled WGS sequence"/>
</dbReference>
<reference evidence="9 10" key="1">
    <citation type="submission" date="2020-07" db="EMBL/GenBank/DDBJ databases">
        <title>Sequencing the genomes of 1000 actinobacteria strains.</title>
        <authorList>
            <person name="Klenk H.-P."/>
        </authorList>
    </citation>
    <scope>NUCLEOTIDE SEQUENCE [LARGE SCALE GENOMIC DNA]</scope>
    <source>
        <strain evidence="9 10">DSM 100723</strain>
    </source>
</reference>
<evidence type="ECO:0000256" key="2">
    <source>
        <dbReference type="ARBA" id="ARBA00022448"/>
    </source>
</evidence>
<keyword evidence="3 4" id="KW-0592">Phosphate transport</keyword>
<evidence type="ECO:0000256" key="3">
    <source>
        <dbReference type="ARBA" id="ARBA00022592"/>
    </source>
</evidence>
<proteinExistence type="inferred from homology"/>
<feature type="chain" id="PRO_5039437244" description="Phosphate-binding protein" evidence="7">
    <location>
        <begin position="24"/>
        <end position="370"/>
    </location>
</feature>
<dbReference type="PROSITE" id="PS51257">
    <property type="entry name" value="PROKAR_LIPOPROTEIN"/>
    <property type="match status" value="1"/>
</dbReference>
<keyword evidence="2 4" id="KW-0813">Transport</keyword>
<gene>
    <name evidence="9" type="ORF">FHX74_003853</name>
</gene>
<evidence type="ECO:0000256" key="5">
    <source>
        <dbReference type="PIRSR" id="PIRSR002756-1"/>
    </source>
</evidence>
<dbReference type="GO" id="GO:0035435">
    <property type="term" value="P:phosphate ion transmembrane transport"/>
    <property type="evidence" value="ECO:0007669"/>
    <property type="project" value="InterPro"/>
</dbReference>
<evidence type="ECO:0000259" key="8">
    <source>
        <dbReference type="Pfam" id="PF12849"/>
    </source>
</evidence>
<sequence>MNRKTLGRIVLPATLALSLGLTACGGAANEASSGGGSSSGGSSALSGSINGAGSSAQSAAMTAWIAGFQQANSGAQVNYDAVGSGAGVEQFTNKGVAFAGSDKYLTSDQLTAANAACAGGAALDIPTYVSPIAVAYNLKGVDDLQLSPTTLAGIFAGTITSWDDAAIKADNPKADLPSTKITPVHRSDKSGTTNNFTDYLNKTAPETWTSAATETWPINGGESAKGTSGVVAVLKGGDGTIGYADESQVSGLQTAKVKVGSSWNGPTADGAAKALTDSKAVSGRPDGDLVFDVNRTTTADGAYPVLLVSYEIFCTKYANADQAKLVKGLLTYIVSSEGQQAAAKAAGSAPLPSEIASKAKESVDKISTDS</sequence>
<feature type="binding site" evidence="5">
    <location>
        <begin position="190"/>
        <end position="192"/>
    </location>
    <ligand>
        <name>phosphate</name>
        <dbReference type="ChEBI" id="CHEBI:43474"/>
    </ligand>
</feature>
<protein>
    <recommendedName>
        <fullName evidence="4">Phosphate-binding protein</fullName>
    </recommendedName>
</protein>
<dbReference type="Pfam" id="PF12849">
    <property type="entry name" value="PBP_like_2"/>
    <property type="match status" value="1"/>
</dbReference>
<dbReference type="CDD" id="cd13565">
    <property type="entry name" value="PBP2_PstS"/>
    <property type="match status" value="1"/>
</dbReference>
<evidence type="ECO:0000256" key="7">
    <source>
        <dbReference type="SAM" id="SignalP"/>
    </source>
</evidence>
<dbReference type="GO" id="GO:0043190">
    <property type="term" value="C:ATP-binding cassette (ABC) transporter complex"/>
    <property type="evidence" value="ECO:0007669"/>
    <property type="project" value="InterPro"/>
</dbReference>
<feature type="binding site" evidence="5">
    <location>
        <begin position="54"/>
        <end position="56"/>
    </location>
    <ligand>
        <name>phosphate</name>
        <dbReference type="ChEBI" id="CHEBI:43474"/>
    </ligand>
</feature>
<dbReference type="RefSeq" id="WP_182561828.1">
    <property type="nucleotide sequence ID" value="NZ_JACGWT010000007.1"/>
</dbReference>
<name>A0A7W3P7P5_9ACTN</name>
<feature type="binding site" evidence="5">
    <location>
        <position position="84"/>
    </location>
    <ligand>
        <name>phosphate</name>
        <dbReference type="ChEBI" id="CHEBI:43474"/>
    </ligand>
</feature>
<comment type="similarity">
    <text evidence="1 4">Belongs to the PstS family.</text>
</comment>
<dbReference type="InterPro" id="IPR050962">
    <property type="entry name" value="Phosphate-bind_PstS"/>
</dbReference>
<dbReference type="PANTHER" id="PTHR42996:SF1">
    <property type="entry name" value="PHOSPHATE-BINDING PROTEIN PSTS"/>
    <property type="match status" value="1"/>
</dbReference>
<feature type="signal peptide" evidence="7">
    <location>
        <begin position="1"/>
        <end position="23"/>
    </location>
</feature>